<dbReference type="Proteomes" id="UP000649289">
    <property type="component" value="Unassembled WGS sequence"/>
</dbReference>
<reference evidence="2 3" key="1">
    <citation type="submission" date="2020-09" db="EMBL/GenBank/DDBJ databases">
        <title>novel species in genus Nocardioides.</title>
        <authorList>
            <person name="Zhang G."/>
        </authorList>
    </citation>
    <scope>NUCLEOTIDE SEQUENCE [LARGE SCALE GENOMIC DNA]</scope>
    <source>
        <strain evidence="2 3">19197</strain>
    </source>
</reference>
<dbReference type="EMBL" id="JACXYY010000005">
    <property type="protein sequence ID" value="MBD3915531.1"/>
    <property type="molecule type" value="Genomic_DNA"/>
</dbReference>
<organism evidence="2 3">
    <name type="scientific">Nocardioides hwasunensis</name>
    <dbReference type="NCBI Taxonomy" id="397258"/>
    <lineage>
        <taxon>Bacteria</taxon>
        <taxon>Bacillati</taxon>
        <taxon>Actinomycetota</taxon>
        <taxon>Actinomycetes</taxon>
        <taxon>Propionibacteriales</taxon>
        <taxon>Nocardioidaceae</taxon>
        <taxon>Nocardioides</taxon>
    </lineage>
</organism>
<dbReference type="Gene3D" id="1.10.287.1060">
    <property type="entry name" value="ESAT-6-like"/>
    <property type="match status" value="1"/>
</dbReference>
<comment type="caution">
    <text evidence="2">The sequence shown here is derived from an EMBL/GenBank/DDBJ whole genome shotgun (WGS) entry which is preliminary data.</text>
</comment>
<gene>
    <name evidence="2" type="ORF">IEZ25_12985</name>
</gene>
<dbReference type="NCBIfam" id="TIGR03930">
    <property type="entry name" value="WXG100_ESAT6"/>
    <property type="match status" value="1"/>
</dbReference>
<sequence length="94" mass="9873">MAAGAAHVDEATQLVQGQITTLRGEVETMMGGWGGSAASAFTGLHQNFEGQATRINNALIAMQEALVSTRATYVNQEDQETSAISSLSGQINEM</sequence>
<dbReference type="Pfam" id="PF06013">
    <property type="entry name" value="WXG100"/>
    <property type="match status" value="1"/>
</dbReference>
<proteinExistence type="inferred from homology"/>
<evidence type="ECO:0000313" key="3">
    <source>
        <dbReference type="Proteomes" id="UP000649289"/>
    </source>
</evidence>
<keyword evidence="3" id="KW-1185">Reference proteome</keyword>
<accession>A0ABR8MKD7</accession>
<evidence type="ECO:0000256" key="1">
    <source>
        <dbReference type="RuleBase" id="RU362001"/>
    </source>
</evidence>
<dbReference type="InterPro" id="IPR036689">
    <property type="entry name" value="ESAT-6-like_sf"/>
</dbReference>
<comment type="similarity">
    <text evidence="1">Belongs to the WXG100 family.</text>
</comment>
<dbReference type="SUPFAM" id="SSF140453">
    <property type="entry name" value="EsxAB dimer-like"/>
    <property type="match status" value="1"/>
</dbReference>
<name>A0ABR8MKD7_9ACTN</name>
<protein>
    <recommendedName>
        <fullName evidence="1">ESAT-6-like protein</fullName>
    </recommendedName>
</protein>
<evidence type="ECO:0000313" key="2">
    <source>
        <dbReference type="EMBL" id="MBD3915531.1"/>
    </source>
</evidence>
<dbReference type="InterPro" id="IPR010310">
    <property type="entry name" value="T7SS_ESAT-6-like"/>
</dbReference>